<dbReference type="SUPFAM" id="SSF52540">
    <property type="entry name" value="P-loop containing nucleoside triphosphate hydrolases"/>
    <property type="match status" value="1"/>
</dbReference>
<dbReference type="InterPro" id="IPR015894">
    <property type="entry name" value="Guanylate-bd_N"/>
</dbReference>
<keyword evidence="1" id="KW-1133">Transmembrane helix</keyword>
<gene>
    <name evidence="4" type="ORF">BOVATA_021780</name>
</gene>
<keyword evidence="1" id="KW-0472">Membrane</keyword>
<keyword evidence="2" id="KW-0732">Signal</keyword>
<dbReference type="InterPro" id="IPR027417">
    <property type="entry name" value="P-loop_NTPase"/>
</dbReference>
<dbReference type="OrthoDB" id="2135133at2759"/>
<dbReference type="Pfam" id="PF02263">
    <property type="entry name" value="GBP"/>
    <property type="match status" value="1"/>
</dbReference>
<feature type="domain" description="Guanylate-binding protein N-terminal" evidence="3">
    <location>
        <begin position="94"/>
        <end position="165"/>
    </location>
</feature>
<dbReference type="RefSeq" id="XP_028866928.1">
    <property type="nucleotide sequence ID" value="XM_029011095.1"/>
</dbReference>
<evidence type="ECO:0000313" key="5">
    <source>
        <dbReference type="Proteomes" id="UP000236319"/>
    </source>
</evidence>
<dbReference type="PANTHER" id="PTHR10751">
    <property type="entry name" value="GUANYLATE BINDING PROTEIN"/>
    <property type="match status" value="1"/>
</dbReference>
<evidence type="ECO:0000313" key="4">
    <source>
        <dbReference type="EMBL" id="GBE60685.1"/>
    </source>
</evidence>
<dbReference type="VEuPathDB" id="PiroplasmaDB:BOVATA_021780"/>
<evidence type="ECO:0000256" key="1">
    <source>
        <dbReference type="SAM" id="Phobius"/>
    </source>
</evidence>
<protein>
    <recommendedName>
        <fullName evidence="3">Guanylate-binding protein N-terminal domain-containing protein</fullName>
    </recommendedName>
</protein>
<comment type="caution">
    <text evidence="4">The sequence shown here is derived from an EMBL/GenBank/DDBJ whole genome shotgun (WGS) entry which is preliminary data.</text>
</comment>
<feature type="signal peptide" evidence="2">
    <location>
        <begin position="1"/>
        <end position="33"/>
    </location>
</feature>
<organism evidence="4 5">
    <name type="scientific">Babesia ovata</name>
    <dbReference type="NCBI Taxonomy" id="189622"/>
    <lineage>
        <taxon>Eukaryota</taxon>
        <taxon>Sar</taxon>
        <taxon>Alveolata</taxon>
        <taxon>Apicomplexa</taxon>
        <taxon>Aconoidasida</taxon>
        <taxon>Piroplasmida</taxon>
        <taxon>Babesiidae</taxon>
        <taxon>Babesia</taxon>
    </lineage>
</organism>
<dbReference type="AlphaFoldDB" id="A0A2H6KCG8"/>
<dbReference type="GO" id="GO:0005525">
    <property type="term" value="F:GTP binding"/>
    <property type="evidence" value="ECO:0007669"/>
    <property type="project" value="InterPro"/>
</dbReference>
<name>A0A2H6KCG8_9APIC</name>
<sequence length="1091" mass="123103">MARDSSPWKAAVLTVLSILCLSLTLVTSGKAAAKPAPNDSQSGFTAYGEPCSGDTCAFDDTYVGDDIHRFCIVPGAGGGRAVQLVRPTDNHLGLEIVEEGMQLLRSIPKPIAIVTAIGSFKTGKSSLLNVLNEHVLCAKGDQVEGFQVSDSINATTRGIWMWSKPIEIESRVLKEHVDGGRTSKTTVFDHLITVMDSLMGGTLRAKLTAKDRADLSKCAIDRVNVVLLDAEGFNSTDGFQRYDEALFTLAATLSTELIYLTHKVIDSRDLLDLQHMLQTANSTLVNIYRSLSNAPCVVMEEGNYAHKHNGVSVIQQAGIAEETGSDACKSITSVSRTASDERLGGGLLDLQTRTTLTMSVQGFNLQLQQSALDYINAVINVKRFDLSYNDQKSFLANLSQMREQFLRFFKADRVSRGSTYTTEQLADDLISRMTSEYKYVIPNVFGAIDALLMSAPSTSGKTPKKCELPRGYLEQVLNYKLRLFTRCLVYPKTRFSFVLNDTVLMAGDDVGDLLDHLVQTLNDSLKAGSVDYKGDFRLTRANLVRNDLVDLYAQELGGFTRKLPIPLATELDDFNEVTKTKYLQLIELYASYDISPDQYRALKTDFEGRLSKLMEYFDHELHEITLKHCRSVLPHVKNAIRELVAQVKLPVLPSVIEDLERKRLDILDVFFKTVDANGVQYSTTAASKEVAIEVVEFIDTHIRDLYRENESEINALFQEGTRRAIELFINNSDRNAVEKYRISNTEFVESINAWTGDSYATYYQVVGEFKDMDDINQRSLDFLGKQLSHLEKECTDHWNDVCQSSLSQIMHRFKNTFDAQLQQLVPFRPAPKPILRIAIEYIRVRGWSEITELHCGTSQVVRKTQPIFNRMVDDIGQNAVKSNDDAVFRHFHKEFRIMYEEALERVEHVYHFYQLKKHMHWYAKRHVFAHIKIVDKLLRPKRALEELKKNVDVDLLKKITDAKLLREAQSMLSIGSVDASKTATIDAAILLEDVVEQWLCERLYPRIRNALMIRMPQLSTFFAMAAVLVCSSLMFNVRNARLLYFLCCLDTVAFVHMMGLRRVMLLIGMAARWAKNLLAVAIAKGRSSGAR</sequence>
<dbReference type="Proteomes" id="UP000236319">
    <property type="component" value="Unassembled WGS sequence"/>
</dbReference>
<evidence type="ECO:0000259" key="3">
    <source>
        <dbReference type="Pfam" id="PF02263"/>
    </source>
</evidence>
<keyword evidence="5" id="KW-1185">Reference proteome</keyword>
<accession>A0A2H6KCG8</accession>
<feature type="transmembrane region" description="Helical" evidence="1">
    <location>
        <begin position="1018"/>
        <end position="1035"/>
    </location>
</feature>
<dbReference type="GeneID" id="39874455"/>
<keyword evidence="1" id="KW-0812">Transmembrane</keyword>
<feature type="transmembrane region" description="Helical" evidence="1">
    <location>
        <begin position="1042"/>
        <end position="1059"/>
    </location>
</feature>
<dbReference type="GO" id="GO:0003924">
    <property type="term" value="F:GTPase activity"/>
    <property type="evidence" value="ECO:0007669"/>
    <property type="project" value="InterPro"/>
</dbReference>
<dbReference type="Gene3D" id="3.40.50.300">
    <property type="entry name" value="P-loop containing nucleotide triphosphate hydrolases"/>
    <property type="match status" value="1"/>
</dbReference>
<dbReference type="EMBL" id="BDSA01000002">
    <property type="protein sequence ID" value="GBE60685.1"/>
    <property type="molecule type" value="Genomic_DNA"/>
</dbReference>
<evidence type="ECO:0000256" key="2">
    <source>
        <dbReference type="SAM" id="SignalP"/>
    </source>
</evidence>
<reference evidence="4 5" key="1">
    <citation type="journal article" date="2017" name="BMC Genomics">
        <title>Whole-genome assembly of Babesia ovata and comparative genomics between closely related pathogens.</title>
        <authorList>
            <person name="Yamagishi J."/>
            <person name="Asada M."/>
            <person name="Hakimi H."/>
            <person name="Tanaka T.Q."/>
            <person name="Sugimoto C."/>
            <person name="Kawazu S."/>
        </authorList>
    </citation>
    <scope>NUCLEOTIDE SEQUENCE [LARGE SCALE GENOMIC DNA]</scope>
    <source>
        <strain evidence="4 5">Miyake</strain>
    </source>
</reference>
<feature type="chain" id="PRO_5014192951" description="Guanylate-binding protein N-terminal domain-containing protein" evidence="2">
    <location>
        <begin position="34"/>
        <end position="1091"/>
    </location>
</feature>
<proteinExistence type="predicted"/>